<keyword evidence="4" id="KW-0460">Magnesium</keyword>
<evidence type="ECO:0000256" key="1">
    <source>
        <dbReference type="ARBA" id="ARBA00001946"/>
    </source>
</evidence>
<reference evidence="6" key="1">
    <citation type="submission" date="2021-01" db="EMBL/GenBank/DDBJ databases">
        <authorList>
            <person name="Corre E."/>
            <person name="Pelletier E."/>
            <person name="Niang G."/>
            <person name="Scheremetjew M."/>
            <person name="Finn R."/>
            <person name="Kale V."/>
            <person name="Holt S."/>
            <person name="Cochrane G."/>
            <person name="Meng A."/>
            <person name="Brown T."/>
            <person name="Cohen L."/>
        </authorList>
    </citation>
    <scope>NUCLEOTIDE SEQUENCE</scope>
    <source>
        <strain evidence="6">CCMP 769</strain>
    </source>
</reference>
<dbReference type="CDD" id="cd04666">
    <property type="entry name" value="NUDIX_DIPP2_like_Nudt4"/>
    <property type="match status" value="1"/>
</dbReference>
<dbReference type="PANTHER" id="PTHR12629">
    <property type="entry name" value="DIPHOSPHOINOSITOL POLYPHOSPHATE PHOSPHOHYDROLASE"/>
    <property type="match status" value="1"/>
</dbReference>
<dbReference type="AlphaFoldDB" id="A0A7S3EJ64"/>
<gene>
    <name evidence="6" type="ORF">RMAR00112_LOCUS25902</name>
    <name evidence="7" type="ORF">RMAR00112_LOCUS25904</name>
</gene>
<dbReference type="GO" id="GO:0005737">
    <property type="term" value="C:cytoplasm"/>
    <property type="evidence" value="ECO:0007669"/>
    <property type="project" value="TreeGrafter"/>
</dbReference>
<evidence type="ECO:0000256" key="4">
    <source>
        <dbReference type="ARBA" id="ARBA00022842"/>
    </source>
</evidence>
<comment type="cofactor">
    <cofactor evidence="1">
        <name>Mg(2+)</name>
        <dbReference type="ChEBI" id="CHEBI:18420"/>
    </cofactor>
</comment>
<accession>A0A7S3EJ64</accession>
<dbReference type="EMBL" id="HBHW01033561">
    <property type="protein sequence ID" value="CAE0057850.1"/>
    <property type="molecule type" value="Transcribed_RNA"/>
</dbReference>
<dbReference type="PROSITE" id="PS00893">
    <property type="entry name" value="NUDIX_BOX"/>
    <property type="match status" value="1"/>
</dbReference>
<dbReference type="GO" id="GO:0005634">
    <property type="term" value="C:nucleus"/>
    <property type="evidence" value="ECO:0007669"/>
    <property type="project" value="TreeGrafter"/>
</dbReference>
<dbReference type="InterPro" id="IPR015797">
    <property type="entry name" value="NUDIX_hydrolase-like_dom_sf"/>
</dbReference>
<dbReference type="Gene3D" id="3.90.79.10">
    <property type="entry name" value="Nucleoside Triphosphate Pyrophosphohydrolase"/>
    <property type="match status" value="1"/>
</dbReference>
<protein>
    <recommendedName>
        <fullName evidence="5">Nudix hydrolase domain-containing protein</fullName>
    </recommendedName>
</protein>
<keyword evidence="2" id="KW-0479">Metal-binding</keyword>
<dbReference type="PROSITE" id="PS51462">
    <property type="entry name" value="NUDIX"/>
    <property type="match status" value="1"/>
</dbReference>
<dbReference type="InterPro" id="IPR047198">
    <property type="entry name" value="DDP-like_NUDIX"/>
</dbReference>
<organism evidence="6">
    <name type="scientific">Rhodosorus marinus</name>
    <dbReference type="NCBI Taxonomy" id="101924"/>
    <lineage>
        <taxon>Eukaryota</taxon>
        <taxon>Rhodophyta</taxon>
        <taxon>Stylonematophyceae</taxon>
        <taxon>Stylonematales</taxon>
        <taxon>Stylonemataceae</taxon>
        <taxon>Rhodosorus</taxon>
    </lineage>
</organism>
<dbReference type="SUPFAM" id="SSF55811">
    <property type="entry name" value="Nudix"/>
    <property type="match status" value="1"/>
</dbReference>
<evidence type="ECO:0000256" key="2">
    <source>
        <dbReference type="ARBA" id="ARBA00022723"/>
    </source>
</evidence>
<keyword evidence="3" id="KW-0378">Hydrolase</keyword>
<dbReference type="PANTHER" id="PTHR12629:SF0">
    <property type="entry name" value="DIPHOSPHOINOSITOL-POLYPHOSPHATE DIPHOSPHATASE"/>
    <property type="match status" value="1"/>
</dbReference>
<evidence type="ECO:0000313" key="6">
    <source>
        <dbReference type="EMBL" id="CAE0057848.1"/>
    </source>
</evidence>
<evidence type="ECO:0000256" key="3">
    <source>
        <dbReference type="ARBA" id="ARBA00022801"/>
    </source>
</evidence>
<dbReference type="GO" id="GO:0046872">
    <property type="term" value="F:metal ion binding"/>
    <property type="evidence" value="ECO:0007669"/>
    <property type="project" value="UniProtKB-KW"/>
</dbReference>
<dbReference type="EMBL" id="HBHW01033558">
    <property type="protein sequence ID" value="CAE0057848.1"/>
    <property type="molecule type" value="Transcribed_RNA"/>
</dbReference>
<feature type="domain" description="Nudix hydrolase" evidence="5">
    <location>
        <begin position="8"/>
        <end position="132"/>
    </location>
</feature>
<sequence>MGLGEQLKYGSVPYRWVGNTGFEVLMISSRKDPSRWIFPKGTIEPDEGPQQVVLRETEEEAGVTGSVQERLHYETVGKQQTMFLLQVHSHVENWLEERERSRRWMSVEEAFLVAKQMRESRPEIHDVLEAAVDVLDKKLTRQDTGG</sequence>
<dbReference type="Pfam" id="PF00293">
    <property type="entry name" value="NUDIX"/>
    <property type="match status" value="1"/>
</dbReference>
<dbReference type="InterPro" id="IPR020084">
    <property type="entry name" value="NUDIX_hydrolase_CS"/>
</dbReference>
<dbReference type="InterPro" id="IPR000086">
    <property type="entry name" value="NUDIX_hydrolase_dom"/>
</dbReference>
<evidence type="ECO:0000259" key="5">
    <source>
        <dbReference type="PROSITE" id="PS51462"/>
    </source>
</evidence>
<name>A0A7S3EJ64_9RHOD</name>
<evidence type="ECO:0000313" key="7">
    <source>
        <dbReference type="EMBL" id="CAE0057850.1"/>
    </source>
</evidence>
<dbReference type="GO" id="GO:0016462">
    <property type="term" value="F:pyrophosphatase activity"/>
    <property type="evidence" value="ECO:0007669"/>
    <property type="project" value="InterPro"/>
</dbReference>
<proteinExistence type="predicted"/>